<protein>
    <submittedName>
        <fullName evidence="2">Uncharacterized protein</fullName>
    </submittedName>
</protein>
<evidence type="ECO:0000313" key="2">
    <source>
        <dbReference type="EMBL" id="EFV93833.1"/>
    </source>
</evidence>
<feature type="region of interest" description="Disordered" evidence="1">
    <location>
        <begin position="58"/>
        <end position="101"/>
    </location>
</feature>
<keyword evidence="3" id="KW-1185">Reference proteome</keyword>
<organism evidence="2 3">
    <name type="scientific">Lautropia mirabilis ATCC 51599</name>
    <dbReference type="NCBI Taxonomy" id="887898"/>
    <lineage>
        <taxon>Bacteria</taxon>
        <taxon>Pseudomonadati</taxon>
        <taxon>Pseudomonadota</taxon>
        <taxon>Betaproteobacteria</taxon>
        <taxon>Burkholderiales</taxon>
        <taxon>Burkholderiaceae</taxon>
        <taxon>Lautropia</taxon>
    </lineage>
</organism>
<dbReference type="EMBL" id="AEQP01000022">
    <property type="protein sequence ID" value="EFV93833.1"/>
    <property type="molecule type" value="Genomic_DNA"/>
</dbReference>
<dbReference type="AlphaFoldDB" id="E7RZ34"/>
<gene>
    <name evidence="2" type="ORF">HMPREF0551_1948</name>
</gene>
<reference evidence="2 3" key="1">
    <citation type="submission" date="2010-12" db="EMBL/GenBank/DDBJ databases">
        <authorList>
            <person name="Muzny D."/>
            <person name="Qin X."/>
            <person name="Deng J."/>
            <person name="Jiang H."/>
            <person name="Liu Y."/>
            <person name="Qu J."/>
            <person name="Song X.-Z."/>
            <person name="Zhang L."/>
            <person name="Thornton R."/>
            <person name="Coyle M."/>
            <person name="Francisco L."/>
            <person name="Jackson L."/>
            <person name="Javaid M."/>
            <person name="Korchina V."/>
            <person name="Kovar C."/>
            <person name="Mata R."/>
            <person name="Mathew T."/>
            <person name="Ngo R."/>
            <person name="Nguyen L."/>
            <person name="Nguyen N."/>
            <person name="Okwuonu G."/>
            <person name="Ongeri F."/>
            <person name="Pham C."/>
            <person name="Simmons D."/>
            <person name="Wilczek-Boney K."/>
            <person name="Hale W."/>
            <person name="Jakkamsetti A."/>
            <person name="Pham P."/>
            <person name="Ruth R."/>
            <person name="San Lucas F."/>
            <person name="Warren J."/>
            <person name="Zhang J."/>
            <person name="Zhao Z."/>
            <person name="Zhou C."/>
            <person name="Zhu D."/>
            <person name="Lee S."/>
            <person name="Bess C."/>
            <person name="Blankenburg K."/>
            <person name="Forbes L."/>
            <person name="Fu Q."/>
            <person name="Gubbala S."/>
            <person name="Hirani K."/>
            <person name="Jayaseelan J.C."/>
            <person name="Lara F."/>
            <person name="Munidasa M."/>
            <person name="Palculict T."/>
            <person name="Patil S."/>
            <person name="Pu L.-L."/>
            <person name="Saada N."/>
            <person name="Tang L."/>
            <person name="Weissenberger G."/>
            <person name="Zhu Y."/>
            <person name="Hemphill L."/>
            <person name="Shang Y."/>
            <person name="Youmans B."/>
            <person name="Ayvaz T."/>
            <person name="Ross M."/>
            <person name="Santibanez J."/>
            <person name="Aqrawi P."/>
            <person name="Gross S."/>
            <person name="Joshi V."/>
            <person name="Fowler G."/>
            <person name="Nazareth L."/>
            <person name="Reid J."/>
            <person name="Worley K."/>
            <person name="Petrosino J."/>
            <person name="Highlander S."/>
            <person name="Gibbs R."/>
        </authorList>
    </citation>
    <scope>NUCLEOTIDE SEQUENCE [LARGE SCALE GENOMIC DNA]</scope>
    <source>
        <strain evidence="2 3">ATCC 51599</strain>
    </source>
</reference>
<feature type="region of interest" description="Disordered" evidence="1">
    <location>
        <begin position="1"/>
        <end position="36"/>
    </location>
</feature>
<name>E7RZ34_9BURK</name>
<dbReference type="Proteomes" id="UP000011021">
    <property type="component" value="Unassembled WGS sequence"/>
</dbReference>
<evidence type="ECO:0000256" key="1">
    <source>
        <dbReference type="SAM" id="MobiDB-lite"/>
    </source>
</evidence>
<dbReference type="HOGENOM" id="CLU_2081861_0_0_4"/>
<comment type="caution">
    <text evidence="2">The sequence shown here is derived from an EMBL/GenBank/DDBJ whole genome shotgun (WGS) entry which is preliminary data.</text>
</comment>
<sequence length="117" mass="12314">MRQPPDVGPNHTDTDGPRGRQMVPGRHPGCQGAALPGSHAFTVFSRQRRIPGQGKLIEAVGDPSGDGAVPVPEGLNRSPAVIVPARQRRKQGDDTHSPRAGVAATSMFRAALVRLSP</sequence>
<proteinExistence type="predicted"/>
<accession>E7RZ34</accession>
<evidence type="ECO:0000313" key="3">
    <source>
        <dbReference type="Proteomes" id="UP000011021"/>
    </source>
</evidence>